<gene>
    <name evidence="1" type="ORF">HMPREF1129_2317</name>
</gene>
<dbReference type="PATRIC" id="fig|1115803.3.peg.929"/>
<proteinExistence type="predicted"/>
<accession>J2ZRT2</accession>
<evidence type="ECO:0000313" key="2">
    <source>
        <dbReference type="Proteomes" id="UP000007814"/>
    </source>
</evidence>
<comment type="caution">
    <text evidence="1">The sequence shown here is derived from an EMBL/GenBank/DDBJ whole genome shotgun (WGS) entry which is preliminary data.</text>
</comment>
<name>J2ZRT2_ACTNH</name>
<evidence type="ECO:0000313" key="1">
    <source>
        <dbReference type="EMBL" id="EJN85295.1"/>
    </source>
</evidence>
<sequence length="57" mass="5968">MSEVVKGGGRLSCGGWLAWTVGVVGQTGRRPAMCAGPENAAGLRSWCLRAPRLRRAG</sequence>
<dbReference type="AlphaFoldDB" id="J2ZRT2"/>
<dbReference type="EMBL" id="ALJK01000076">
    <property type="protein sequence ID" value="EJN85295.1"/>
    <property type="molecule type" value="Genomic_DNA"/>
</dbReference>
<protein>
    <submittedName>
        <fullName evidence="1">Uncharacterized protein</fullName>
    </submittedName>
</protein>
<reference evidence="1 2" key="1">
    <citation type="submission" date="2012-07" db="EMBL/GenBank/DDBJ databases">
        <authorList>
            <person name="Durkin A.S."/>
            <person name="McCorrison J."/>
            <person name="Torralba M."/>
            <person name="Gillis M."/>
            <person name="Methe B."/>
            <person name="Sutton G."/>
            <person name="Nelson K.E."/>
        </authorList>
    </citation>
    <scope>NUCLEOTIDE SEQUENCE [LARGE SCALE GENOMIC DNA]</scope>
    <source>
        <strain evidence="2">ATCC 12104 / DSM 43013 / CCUG 2238 / JCM 8349 / NCTC 10301 / Howell 279</strain>
    </source>
</reference>
<dbReference type="Proteomes" id="UP000007814">
    <property type="component" value="Unassembled WGS sequence"/>
</dbReference>
<organism evidence="1 2">
    <name type="scientific">Actinomyces naeslundii (strain ATCC 12104 / DSM 43013 / CCUG 2238 / JCM 8349 / NCTC 10301 / Howell 279)</name>
    <dbReference type="NCBI Taxonomy" id="1115803"/>
    <lineage>
        <taxon>Bacteria</taxon>
        <taxon>Bacillati</taxon>
        <taxon>Actinomycetota</taxon>
        <taxon>Actinomycetes</taxon>
        <taxon>Actinomycetales</taxon>
        <taxon>Actinomycetaceae</taxon>
        <taxon>Actinomyces</taxon>
    </lineage>
</organism>